<dbReference type="EMBL" id="LT960614">
    <property type="protein sequence ID" value="SON55903.1"/>
    <property type="molecule type" value="Genomic_DNA"/>
</dbReference>
<evidence type="ECO:0000313" key="6">
    <source>
        <dbReference type="EMBL" id="SON55903.1"/>
    </source>
</evidence>
<dbReference type="Pfam" id="PF00496">
    <property type="entry name" value="SBP_bac_5"/>
    <property type="match status" value="1"/>
</dbReference>
<dbReference type="PIRSF" id="PIRSF002741">
    <property type="entry name" value="MppA"/>
    <property type="match status" value="1"/>
</dbReference>
<dbReference type="Gene3D" id="3.10.105.10">
    <property type="entry name" value="Dipeptide-binding Protein, Domain 3"/>
    <property type="match status" value="1"/>
</dbReference>
<feature type="chain" id="PRO_5012428937" evidence="4">
    <location>
        <begin position="48"/>
        <end position="633"/>
    </location>
</feature>
<dbReference type="CDD" id="cd08497">
    <property type="entry name" value="MbnE-like"/>
    <property type="match status" value="1"/>
</dbReference>
<evidence type="ECO:0000256" key="3">
    <source>
        <dbReference type="ARBA" id="ARBA00022729"/>
    </source>
</evidence>
<comment type="similarity">
    <text evidence="2">Belongs to the bacterial solute-binding protein 5 family.</text>
</comment>
<evidence type="ECO:0000256" key="2">
    <source>
        <dbReference type="ARBA" id="ARBA00005695"/>
    </source>
</evidence>
<evidence type="ECO:0000256" key="1">
    <source>
        <dbReference type="ARBA" id="ARBA00004418"/>
    </source>
</evidence>
<dbReference type="PANTHER" id="PTHR30290:SF64">
    <property type="entry name" value="ABC TRANSPORTER PERIPLASMIC BINDING PROTEIN"/>
    <property type="match status" value="1"/>
</dbReference>
<dbReference type="SUPFAM" id="SSF53850">
    <property type="entry name" value="Periplasmic binding protein-like II"/>
    <property type="match status" value="1"/>
</dbReference>
<evidence type="ECO:0000259" key="5">
    <source>
        <dbReference type="Pfam" id="PF00496"/>
    </source>
</evidence>
<proteinExistence type="inferred from homology"/>
<dbReference type="InterPro" id="IPR039424">
    <property type="entry name" value="SBP_5"/>
</dbReference>
<dbReference type="KEGG" id="hdi:HDIA_2362"/>
<evidence type="ECO:0000313" key="7">
    <source>
        <dbReference type="Proteomes" id="UP000223606"/>
    </source>
</evidence>
<dbReference type="AlphaFoldDB" id="A0A2C9D6M7"/>
<evidence type="ECO:0000256" key="4">
    <source>
        <dbReference type="SAM" id="SignalP"/>
    </source>
</evidence>
<dbReference type="GO" id="GO:0043190">
    <property type="term" value="C:ATP-binding cassette (ABC) transporter complex"/>
    <property type="evidence" value="ECO:0007669"/>
    <property type="project" value="InterPro"/>
</dbReference>
<organism evidence="6 7">
    <name type="scientific">Hartmannibacter diazotrophicus</name>
    <dbReference type="NCBI Taxonomy" id="1482074"/>
    <lineage>
        <taxon>Bacteria</taxon>
        <taxon>Pseudomonadati</taxon>
        <taxon>Pseudomonadota</taxon>
        <taxon>Alphaproteobacteria</taxon>
        <taxon>Hyphomicrobiales</taxon>
        <taxon>Pleomorphomonadaceae</taxon>
        <taxon>Hartmannibacter</taxon>
    </lineage>
</organism>
<keyword evidence="7" id="KW-1185">Reference proteome</keyword>
<name>A0A2C9D6M7_9HYPH</name>
<dbReference type="PANTHER" id="PTHR30290">
    <property type="entry name" value="PERIPLASMIC BINDING COMPONENT OF ABC TRANSPORTER"/>
    <property type="match status" value="1"/>
</dbReference>
<dbReference type="InterPro" id="IPR030678">
    <property type="entry name" value="Peptide/Ni-bd"/>
</dbReference>
<feature type="domain" description="Solute-binding protein family 5" evidence="5">
    <location>
        <begin position="129"/>
        <end position="540"/>
    </location>
</feature>
<dbReference type="Gene3D" id="3.40.190.10">
    <property type="entry name" value="Periplasmic binding protein-like II"/>
    <property type="match status" value="1"/>
</dbReference>
<dbReference type="Proteomes" id="UP000223606">
    <property type="component" value="Chromosome 1"/>
</dbReference>
<dbReference type="GO" id="GO:0030288">
    <property type="term" value="C:outer membrane-bounded periplasmic space"/>
    <property type="evidence" value="ECO:0007669"/>
    <property type="project" value="TreeGrafter"/>
</dbReference>
<reference evidence="7" key="1">
    <citation type="submission" date="2017-09" db="EMBL/GenBank/DDBJ databases">
        <title>Genome sequence of Nannocystis excedens DSM 71.</title>
        <authorList>
            <person name="Blom J."/>
        </authorList>
    </citation>
    <scope>NUCLEOTIDE SEQUENCE [LARGE SCALE GENOMIC DNA]</scope>
    <source>
        <strain evidence="7">type strain: E19</strain>
    </source>
</reference>
<comment type="subcellular location">
    <subcellularLocation>
        <location evidence="1">Periplasm</location>
    </subcellularLocation>
</comment>
<dbReference type="GO" id="GO:0015833">
    <property type="term" value="P:peptide transport"/>
    <property type="evidence" value="ECO:0007669"/>
    <property type="project" value="TreeGrafter"/>
</dbReference>
<dbReference type="GO" id="GO:1904680">
    <property type="term" value="F:peptide transmembrane transporter activity"/>
    <property type="evidence" value="ECO:0007669"/>
    <property type="project" value="TreeGrafter"/>
</dbReference>
<dbReference type="InterPro" id="IPR000914">
    <property type="entry name" value="SBP_5_dom"/>
</dbReference>
<dbReference type="GO" id="GO:0042884">
    <property type="term" value="P:microcin transport"/>
    <property type="evidence" value="ECO:0007669"/>
    <property type="project" value="TreeGrafter"/>
</dbReference>
<keyword evidence="3 4" id="KW-0732">Signal</keyword>
<sequence length="633" mass="70592">MVMENERTRRTRKRAAHPAAVCGAVRSSLYSAIASACLLLMPAAAMAEPAIGIAMHGDPALAAGFDHLPYADPKAPKGGRITYGFQGTFDSLNPFIVKGNAPRGIFDSIIGNNVVESLMTRSADEPFTLYGLLAKTVEVPEDRSWIEFHLDPLARFSDGKPVTIDDVLYSVDLLRDKGRPYYRSRFEKIAKAEKVGADGVRFTFVEGTDRELPMLIALLPVLPKHATDPQTFEKSSMDQLVGSGPYTIGEVRPGSEIRLERNPDYWAKDLPVKRGFDNFDEIRVDYFRDENALFEAFKKGDVDIRFDNDPNSWARAYDFPAATDGRIVKDAVETGVPKGMNAFVFNTRRKPFDDERVRKALILLFDFEWVNHNLYSDSYTRTASFFQGSSLSAFGTPASEAEKALLAPFPDAVEPDVMDGSYAPPKSDGSGRDRKNLRAALDLLKSAGFALKGRDLVDSATGQPFRFEFMAMSKEQERLALAYQSTLRLVGIDMSVRTVDPVQFWDRQKTYDFDMMQMLWTGTLSPGREQLFRWSSEAAKTDGTFNTAGVSNPAVDAMIAAFLQAVGQDDFENAVRAFDRTLMSGHYVLPLFHLKDDRIAHWARIKRPDVTALTGFQTPTWWFDGGAGEQNNN</sequence>
<feature type="signal peptide" evidence="4">
    <location>
        <begin position="1"/>
        <end position="47"/>
    </location>
</feature>
<protein>
    <submittedName>
        <fullName evidence="6">Oligopeptide-binding protein AppA</fullName>
    </submittedName>
</protein>
<accession>A0A2C9D6M7</accession>
<gene>
    <name evidence="6" type="primary">appA_2</name>
    <name evidence="6" type="ORF">HDIA_2362</name>
</gene>